<dbReference type="EMBL" id="CAADFS010000015">
    <property type="protein sequence ID" value="VFK43139.1"/>
    <property type="molecule type" value="Genomic_DNA"/>
</dbReference>
<evidence type="ECO:0000313" key="1">
    <source>
        <dbReference type="EMBL" id="VFK43139.1"/>
    </source>
</evidence>
<organism evidence="1">
    <name type="scientific">Candidatus Kentrum sp. TC</name>
    <dbReference type="NCBI Taxonomy" id="2126339"/>
    <lineage>
        <taxon>Bacteria</taxon>
        <taxon>Pseudomonadati</taxon>
        <taxon>Pseudomonadota</taxon>
        <taxon>Gammaproteobacteria</taxon>
        <taxon>Candidatus Kentrum</taxon>
    </lineage>
</organism>
<dbReference type="AlphaFoldDB" id="A0A450YNR8"/>
<name>A0A450YNR8_9GAMM</name>
<proteinExistence type="predicted"/>
<accession>A0A450YNR8</accession>
<reference evidence="1" key="1">
    <citation type="submission" date="2019-02" db="EMBL/GenBank/DDBJ databases">
        <authorList>
            <person name="Gruber-Vodicka R. H."/>
            <person name="Seah K. B. B."/>
        </authorList>
    </citation>
    <scope>NUCLEOTIDE SEQUENCE</scope>
    <source>
        <strain evidence="1">BECK_BZ123</strain>
    </source>
</reference>
<sequence length="93" mass="10096">MKESLIFGVRDIRIKDSIVVIDLSGFSDTNAISEGNNDSGCRLMMTLQAMLQLHGGIDQLVTHLMEEGIVSQKMKEKMAPAAPRSPNFDGSTG</sequence>
<protein>
    <submittedName>
        <fullName evidence="1">Uncharacterized protein</fullName>
    </submittedName>
</protein>
<gene>
    <name evidence="1" type="ORF">BECKTC1821D_GA0114238_101522</name>
</gene>